<evidence type="ECO:0000313" key="1">
    <source>
        <dbReference type="EMBL" id="GGL66347.1"/>
    </source>
</evidence>
<dbReference type="AlphaFoldDB" id="A0A830FL07"/>
<accession>A0A830FL07</accession>
<reference evidence="1" key="2">
    <citation type="submission" date="2020-09" db="EMBL/GenBank/DDBJ databases">
        <authorList>
            <person name="Sun Q."/>
            <person name="Ohkuma M."/>
        </authorList>
    </citation>
    <scope>NUCLEOTIDE SEQUENCE</scope>
    <source>
        <strain evidence="1">JCM 19596</strain>
    </source>
</reference>
<dbReference type="EMBL" id="BMPG01000003">
    <property type="protein sequence ID" value="GGL66347.1"/>
    <property type="molecule type" value="Genomic_DNA"/>
</dbReference>
<name>A0A830FL07_9EURY</name>
<evidence type="ECO:0000313" key="2">
    <source>
        <dbReference type="Proteomes" id="UP000607197"/>
    </source>
</evidence>
<organism evidence="1 2">
    <name type="scientific">Halocalculus aciditolerans</name>
    <dbReference type="NCBI Taxonomy" id="1383812"/>
    <lineage>
        <taxon>Archaea</taxon>
        <taxon>Methanobacteriati</taxon>
        <taxon>Methanobacteriota</taxon>
        <taxon>Stenosarchaea group</taxon>
        <taxon>Halobacteria</taxon>
        <taxon>Halobacteriales</taxon>
        <taxon>Halobacteriaceae</taxon>
        <taxon>Halocalculus</taxon>
    </lineage>
</organism>
<proteinExistence type="predicted"/>
<sequence length="137" mass="14664">MADDLRADGWEVVTVRAGHVAPEPPGHGDTGRFGFVYLAQGDDAAGVERAVNSGTFDAYAVFSRQEGTSKFIVTRVTDRDRRLAVLLVGTVNLADASALAAAAHEREVMYSHVALLDGTHLAAFRHDDPADFLPEDA</sequence>
<dbReference type="Proteomes" id="UP000607197">
    <property type="component" value="Unassembled WGS sequence"/>
</dbReference>
<comment type="caution">
    <text evidence="1">The sequence shown here is derived from an EMBL/GenBank/DDBJ whole genome shotgun (WGS) entry which is preliminary data.</text>
</comment>
<protein>
    <submittedName>
        <fullName evidence="1">Uncharacterized protein</fullName>
    </submittedName>
</protein>
<dbReference type="InterPro" id="IPR055951">
    <property type="entry name" value="DUF7529"/>
</dbReference>
<reference evidence="1" key="1">
    <citation type="journal article" date="2014" name="Int. J. Syst. Evol. Microbiol.">
        <title>Complete genome sequence of Corynebacterium casei LMG S-19264T (=DSM 44701T), isolated from a smear-ripened cheese.</title>
        <authorList>
            <consortium name="US DOE Joint Genome Institute (JGI-PGF)"/>
            <person name="Walter F."/>
            <person name="Albersmeier A."/>
            <person name="Kalinowski J."/>
            <person name="Ruckert C."/>
        </authorList>
    </citation>
    <scope>NUCLEOTIDE SEQUENCE</scope>
    <source>
        <strain evidence="1">JCM 19596</strain>
    </source>
</reference>
<keyword evidence="2" id="KW-1185">Reference proteome</keyword>
<gene>
    <name evidence="1" type="ORF">GCM10009039_25370</name>
</gene>
<dbReference type="Pfam" id="PF24373">
    <property type="entry name" value="DUF7529"/>
    <property type="match status" value="1"/>
</dbReference>